<dbReference type="InterPro" id="IPR003656">
    <property type="entry name" value="Znf_BED"/>
</dbReference>
<dbReference type="EMBL" id="BDDD01000381">
    <property type="protein sequence ID" value="GAV65049.1"/>
    <property type="molecule type" value="Genomic_DNA"/>
</dbReference>
<keyword evidence="1" id="KW-0479">Metal-binding</keyword>
<dbReference type="PANTHER" id="PTHR34396:SF27">
    <property type="entry name" value="OS08G0208700 PROTEIN"/>
    <property type="match status" value="1"/>
</dbReference>
<keyword evidence="7" id="KW-1185">Reference proteome</keyword>
<proteinExistence type="predicted"/>
<evidence type="ECO:0000256" key="2">
    <source>
        <dbReference type="ARBA" id="ARBA00022771"/>
    </source>
</evidence>
<comment type="caution">
    <text evidence="6">The sequence shown here is derived from an EMBL/GenBank/DDBJ whole genome shotgun (WGS) entry which is preliminary data.</text>
</comment>
<dbReference type="PANTHER" id="PTHR34396">
    <property type="entry name" value="OS03G0264950 PROTEIN-RELATED"/>
    <property type="match status" value="1"/>
</dbReference>
<accession>A0A1Q3BAX0</accession>
<dbReference type="GO" id="GO:1990837">
    <property type="term" value="F:sequence-specific double-stranded DNA binding"/>
    <property type="evidence" value="ECO:0007669"/>
    <property type="project" value="TreeGrafter"/>
</dbReference>
<protein>
    <submittedName>
        <fullName evidence="6">Zf-BED domain-containing protein</fullName>
    </submittedName>
</protein>
<evidence type="ECO:0000256" key="1">
    <source>
        <dbReference type="ARBA" id="ARBA00022723"/>
    </source>
</evidence>
<gene>
    <name evidence="6" type="ORF">CFOL_v3_08564</name>
</gene>
<evidence type="ECO:0000256" key="4">
    <source>
        <dbReference type="PROSITE-ProRule" id="PRU00027"/>
    </source>
</evidence>
<dbReference type="InParanoid" id="A0A1Q3BAX0"/>
<reference evidence="7" key="1">
    <citation type="submission" date="2016-04" db="EMBL/GenBank/DDBJ databases">
        <title>Cephalotus genome sequencing.</title>
        <authorList>
            <person name="Fukushima K."/>
            <person name="Hasebe M."/>
            <person name="Fang X."/>
        </authorList>
    </citation>
    <scope>NUCLEOTIDE SEQUENCE [LARGE SCALE GENOMIC DNA]</scope>
    <source>
        <strain evidence="7">cv. St1</strain>
    </source>
</reference>
<evidence type="ECO:0000313" key="7">
    <source>
        <dbReference type="Proteomes" id="UP000187406"/>
    </source>
</evidence>
<dbReference type="GO" id="GO:0005634">
    <property type="term" value="C:nucleus"/>
    <property type="evidence" value="ECO:0007669"/>
    <property type="project" value="TreeGrafter"/>
</dbReference>
<dbReference type="OrthoDB" id="1745426at2759"/>
<dbReference type="GO" id="GO:0008270">
    <property type="term" value="F:zinc ion binding"/>
    <property type="evidence" value="ECO:0007669"/>
    <property type="project" value="UniProtKB-KW"/>
</dbReference>
<organism evidence="6 7">
    <name type="scientific">Cephalotus follicularis</name>
    <name type="common">Albany pitcher plant</name>
    <dbReference type="NCBI Taxonomy" id="3775"/>
    <lineage>
        <taxon>Eukaryota</taxon>
        <taxon>Viridiplantae</taxon>
        <taxon>Streptophyta</taxon>
        <taxon>Embryophyta</taxon>
        <taxon>Tracheophyta</taxon>
        <taxon>Spermatophyta</taxon>
        <taxon>Magnoliopsida</taxon>
        <taxon>eudicotyledons</taxon>
        <taxon>Gunneridae</taxon>
        <taxon>Pentapetalae</taxon>
        <taxon>rosids</taxon>
        <taxon>fabids</taxon>
        <taxon>Oxalidales</taxon>
        <taxon>Cephalotaceae</taxon>
        <taxon>Cephalotus</taxon>
    </lineage>
</organism>
<dbReference type="Pfam" id="PF02892">
    <property type="entry name" value="zf-BED"/>
    <property type="match status" value="1"/>
</dbReference>
<evidence type="ECO:0000259" key="5">
    <source>
        <dbReference type="PROSITE" id="PS50808"/>
    </source>
</evidence>
<dbReference type="AlphaFoldDB" id="A0A1Q3BAX0"/>
<keyword evidence="3" id="KW-0862">Zinc</keyword>
<dbReference type="InterPro" id="IPR053031">
    <property type="entry name" value="Cuticle_assoc_protein"/>
</dbReference>
<dbReference type="Proteomes" id="UP000187406">
    <property type="component" value="Unassembled WGS sequence"/>
</dbReference>
<keyword evidence="2 4" id="KW-0863">Zinc-finger</keyword>
<evidence type="ECO:0000313" key="6">
    <source>
        <dbReference type="EMBL" id="GAV65049.1"/>
    </source>
</evidence>
<dbReference type="PROSITE" id="PS50808">
    <property type="entry name" value="ZF_BED"/>
    <property type="match status" value="1"/>
</dbReference>
<evidence type="ECO:0000256" key="3">
    <source>
        <dbReference type="ARBA" id="ARBA00022833"/>
    </source>
</evidence>
<sequence>MQAKCNYCERDYAADTHTHGTSSLKAHLRNCKKYHPNLDKTQAILSFKPKDQVVENCTGSTLSNWKMDQDARRNALARMIIIDELPFKSVTPVPTEEDVTTTWQASFWKPPRDI</sequence>
<dbReference type="GO" id="GO:0006357">
    <property type="term" value="P:regulation of transcription by RNA polymerase II"/>
    <property type="evidence" value="ECO:0007669"/>
    <property type="project" value="TreeGrafter"/>
</dbReference>
<name>A0A1Q3BAX0_CEPFO</name>
<feature type="domain" description="BED-type" evidence="5">
    <location>
        <begin position="1"/>
        <end position="42"/>
    </location>
</feature>